<dbReference type="Gene3D" id="1.20.1640.10">
    <property type="entry name" value="Multidrug efflux transporter AcrB transmembrane domain"/>
    <property type="match status" value="2"/>
</dbReference>
<keyword evidence="1" id="KW-0472">Membrane</keyword>
<name>A0A1Y5TZU5_9RHOB</name>
<keyword evidence="1" id="KW-1133">Transmembrane helix</keyword>
<dbReference type="Gene3D" id="3.30.70.1440">
    <property type="entry name" value="Multidrug efflux transporter AcrB pore domain"/>
    <property type="match status" value="1"/>
</dbReference>
<dbReference type="Gene3D" id="3.30.2090.10">
    <property type="entry name" value="Multidrug efflux transporter AcrB TolC docking domain, DN and DC subdomains"/>
    <property type="match status" value="2"/>
</dbReference>
<evidence type="ECO:0000313" key="3">
    <source>
        <dbReference type="Proteomes" id="UP000193077"/>
    </source>
</evidence>
<dbReference type="RefSeq" id="WP_085797963.1">
    <property type="nucleotide sequence ID" value="NZ_FWFO01000007.1"/>
</dbReference>
<dbReference type="InterPro" id="IPR001036">
    <property type="entry name" value="Acrflvin-R"/>
</dbReference>
<dbReference type="GO" id="GO:0042910">
    <property type="term" value="F:xenobiotic transmembrane transporter activity"/>
    <property type="evidence" value="ECO:0007669"/>
    <property type="project" value="TreeGrafter"/>
</dbReference>
<feature type="transmembrane region" description="Helical" evidence="1">
    <location>
        <begin position="990"/>
        <end position="1009"/>
    </location>
</feature>
<dbReference type="InterPro" id="IPR027463">
    <property type="entry name" value="AcrB_DN_DC_subdom"/>
</dbReference>
<dbReference type="SUPFAM" id="SSF82714">
    <property type="entry name" value="Multidrug efflux transporter AcrB TolC docking domain, DN and DC subdomains"/>
    <property type="match status" value="1"/>
</dbReference>
<feature type="transmembrane region" description="Helical" evidence="1">
    <location>
        <begin position="918"/>
        <end position="940"/>
    </location>
</feature>
<feature type="transmembrane region" description="Helical" evidence="1">
    <location>
        <begin position="541"/>
        <end position="566"/>
    </location>
</feature>
<dbReference type="Pfam" id="PF00873">
    <property type="entry name" value="ACR_tran"/>
    <property type="match status" value="1"/>
</dbReference>
<dbReference type="PANTHER" id="PTHR32063:SF0">
    <property type="entry name" value="SWARMING MOTILITY PROTEIN SWRC"/>
    <property type="match status" value="1"/>
</dbReference>
<protein>
    <submittedName>
        <fullName evidence="2">Swarming motility protein SwrC</fullName>
    </submittedName>
</protein>
<dbReference type="AlphaFoldDB" id="A0A1Y5TZU5"/>
<reference evidence="2 3" key="1">
    <citation type="submission" date="2017-03" db="EMBL/GenBank/DDBJ databases">
        <authorList>
            <person name="Afonso C.L."/>
            <person name="Miller P.J."/>
            <person name="Scott M.A."/>
            <person name="Spackman E."/>
            <person name="Goraichik I."/>
            <person name="Dimitrov K.M."/>
            <person name="Suarez D.L."/>
            <person name="Swayne D.E."/>
        </authorList>
    </citation>
    <scope>NUCLEOTIDE SEQUENCE [LARGE SCALE GENOMIC DNA]</scope>
    <source>
        <strain evidence="2 3">CECT 7639</strain>
    </source>
</reference>
<dbReference type="EMBL" id="FWFO01000007">
    <property type="protein sequence ID" value="SLN72462.1"/>
    <property type="molecule type" value="Genomic_DNA"/>
</dbReference>
<dbReference type="PANTHER" id="PTHR32063">
    <property type="match status" value="1"/>
</dbReference>
<feature type="transmembrane region" description="Helical" evidence="1">
    <location>
        <begin position="398"/>
        <end position="423"/>
    </location>
</feature>
<feature type="transmembrane region" description="Helical" evidence="1">
    <location>
        <begin position="373"/>
        <end position="392"/>
    </location>
</feature>
<evidence type="ECO:0000256" key="1">
    <source>
        <dbReference type="SAM" id="Phobius"/>
    </source>
</evidence>
<feature type="transmembrane region" description="Helical" evidence="1">
    <location>
        <begin position="480"/>
        <end position="503"/>
    </location>
</feature>
<dbReference type="Gene3D" id="3.30.70.1430">
    <property type="entry name" value="Multidrug efflux transporter AcrB pore domain"/>
    <property type="match status" value="2"/>
</dbReference>
<feature type="transmembrane region" description="Helical" evidence="1">
    <location>
        <begin position="444"/>
        <end position="468"/>
    </location>
</feature>
<feature type="transmembrane region" description="Helical" evidence="1">
    <location>
        <begin position="1021"/>
        <end position="1043"/>
    </location>
</feature>
<keyword evidence="1" id="KW-0812">Transmembrane</keyword>
<keyword evidence="3" id="KW-1185">Reference proteome</keyword>
<dbReference type="SUPFAM" id="SSF82866">
    <property type="entry name" value="Multidrug efflux transporter AcrB transmembrane domain"/>
    <property type="match status" value="2"/>
</dbReference>
<feature type="transmembrane region" description="Helical" evidence="1">
    <location>
        <begin position="348"/>
        <end position="366"/>
    </location>
</feature>
<dbReference type="GO" id="GO:0005886">
    <property type="term" value="C:plasma membrane"/>
    <property type="evidence" value="ECO:0007669"/>
    <property type="project" value="TreeGrafter"/>
</dbReference>
<dbReference type="PRINTS" id="PR00702">
    <property type="entry name" value="ACRIFLAVINRP"/>
</dbReference>
<dbReference type="OrthoDB" id="9798415at2"/>
<organism evidence="2 3">
    <name type="scientific">Falsiruegeria litorea R37</name>
    <dbReference type="NCBI Taxonomy" id="1200284"/>
    <lineage>
        <taxon>Bacteria</taxon>
        <taxon>Pseudomonadati</taxon>
        <taxon>Pseudomonadota</taxon>
        <taxon>Alphaproteobacteria</taxon>
        <taxon>Rhodobacterales</taxon>
        <taxon>Roseobacteraceae</taxon>
        <taxon>Falsiruegeria</taxon>
    </lineage>
</organism>
<dbReference type="Proteomes" id="UP000193077">
    <property type="component" value="Unassembled WGS sequence"/>
</dbReference>
<feature type="transmembrane region" description="Helical" evidence="1">
    <location>
        <begin position="12"/>
        <end position="37"/>
    </location>
</feature>
<proteinExistence type="predicted"/>
<dbReference type="Gene3D" id="3.30.70.1320">
    <property type="entry name" value="Multidrug efflux transporter AcrB pore domain like"/>
    <property type="match status" value="1"/>
</dbReference>
<accession>A0A1Y5TZU5</accession>
<feature type="transmembrane region" description="Helical" evidence="1">
    <location>
        <begin position="946"/>
        <end position="969"/>
    </location>
</feature>
<feature type="transmembrane region" description="Helical" evidence="1">
    <location>
        <begin position="895"/>
        <end position="911"/>
    </location>
</feature>
<evidence type="ECO:0000313" key="2">
    <source>
        <dbReference type="EMBL" id="SLN72462.1"/>
    </source>
</evidence>
<gene>
    <name evidence="2" type="primary">swrC</name>
    <name evidence="2" type="ORF">TRL7639_04321</name>
</gene>
<dbReference type="SUPFAM" id="SSF82693">
    <property type="entry name" value="Multidrug efflux transporter AcrB pore domain, PN1, PN2, PC1 and PC2 subdomains"/>
    <property type="match status" value="2"/>
</dbReference>
<sequence length="1057" mass="117398">MNLDPRPNNKLFSFLFVEPILAILLVLFITVGGVFAFRGMIKESLPDLQIPMAFIHTSWHGTPQSVMEREVTERIEREIRDLEDLKKYSSGSTHSNSVILAEFDADAPLESSISQLRERVNKARAEFPDGPKTPTVTQSSIRSMPIASFVLFGRVPPSSLDATAKDLRKRLLRIPGITKVQILGNRKSYVRVQLLPDRLHAFDVSPVDVGRLIRAHAKDFPLGVYEGPEQSFSLKSESAIYDVDQLGALVLRRNEAGYVIRLRDVARVEKALYRAETETYYTSEGRDITQGVALSLIKADGQDTIKLVEHATRVIDQAMQERDWPADLRYDIVSNDAEIIQQELNKTLINGWQSVAAVFVVLFFLLSWREATVAALSIPITVLAGLAALWMLDYTFNVMIVIGMVLALGLLVDDFILMMEGMHDGLQRRKLKFREAAIRTVKQYAVPSLAGTATTVLIFLPLAMIGGLDGKFIRSIPVTAAVLLVTSYAVSLLISIPLSRFLVSRKQNAKPMLVDRITLRMERGLNNWLGRAVVGRKSTSWLWLSGGSLIVAFCAVLSGMLPVTLYPLSDGRNMGITIELSPDNKLEDTREVAFKVAKILQNKPYLTSTLMVVGQRDFVYEGSAEDRLSVSTARNIVGFTVLYKPKRERDQMAFQTVPDLRAEIQDALANVPGYRLLITSETGSSTNEDPLQINIFGPDLEGVQRISQQVQQMLRQIPGLSDVRDNLGQARIETTIKPKREVLERYGLTEEDFNAQLTHYLGDYEAAKMRNRFGGDDLEIRIETYWGSKNGRLGGPETWDEWKSIQIRTPDGRWVPVSLLAEQRSDRIPLTISRKDGQRTATIMGKSYTYTFGQLHSFINPELQRMQAEWPAGYSYKFAGEFELAGETFGASQQAFVLAMLGVASILVLIFRSFLQPAIILVTVICAISGVMFGFFLFAIELSFPAVIGMIALSGIAVNDGIVLVDTMNRHVANGMNTVQAACQGAADRFRPIVSTTLTTMVGLAPLAFADEAWRPLCLAIIFGQLAATVAALTLVPALFRVISGKVDQDRPFVQAS</sequence>